<evidence type="ECO:0008006" key="4">
    <source>
        <dbReference type="Google" id="ProtNLM"/>
    </source>
</evidence>
<feature type="signal peptide" evidence="1">
    <location>
        <begin position="1"/>
        <end position="22"/>
    </location>
</feature>
<evidence type="ECO:0000256" key="1">
    <source>
        <dbReference type="SAM" id="SignalP"/>
    </source>
</evidence>
<keyword evidence="3" id="KW-1185">Reference proteome</keyword>
<protein>
    <recommendedName>
        <fullName evidence="4">Outer membrane protein beta-barrel domain-containing protein</fullName>
    </recommendedName>
</protein>
<evidence type="ECO:0000313" key="2">
    <source>
        <dbReference type="EMBL" id="GAA3937359.1"/>
    </source>
</evidence>
<evidence type="ECO:0000313" key="3">
    <source>
        <dbReference type="Proteomes" id="UP001499909"/>
    </source>
</evidence>
<dbReference type="Proteomes" id="UP001499909">
    <property type="component" value="Unassembled WGS sequence"/>
</dbReference>
<proteinExistence type="predicted"/>
<feature type="chain" id="PRO_5046028058" description="Outer membrane protein beta-barrel domain-containing protein" evidence="1">
    <location>
        <begin position="23"/>
        <end position="236"/>
    </location>
</feature>
<keyword evidence="1" id="KW-0732">Signal</keyword>
<accession>A0ABP7N596</accession>
<organism evidence="2 3">
    <name type="scientific">Hymenobacter algoricola</name>
    <dbReference type="NCBI Taxonomy" id="486267"/>
    <lineage>
        <taxon>Bacteria</taxon>
        <taxon>Pseudomonadati</taxon>
        <taxon>Bacteroidota</taxon>
        <taxon>Cytophagia</taxon>
        <taxon>Cytophagales</taxon>
        <taxon>Hymenobacteraceae</taxon>
        <taxon>Hymenobacter</taxon>
    </lineage>
</organism>
<gene>
    <name evidence="2" type="ORF">GCM10022406_21830</name>
</gene>
<sequence>MTMQKLALSALLAGATISVAQAQTKERTVLLSGSIGYSSGKTENTTTAIPGTPALPGQSSGSSIAVGSQAGFFIADNLVVGLNAGLSSGKNNYSQDMYTSPGIIQTSATKETLKRLSFGPFVRYYHMVGEKAGFYGQLSGGYQRSTEETTGDPPFFVSRTTKGSGGYASILPGFVYFPTAKLGLELTLGSLSYTKITSTSQVLAPARSEGKSTSSNFAANFGLQNLTLGASFHLGN</sequence>
<dbReference type="EMBL" id="BAABDH010000039">
    <property type="protein sequence ID" value="GAA3937359.1"/>
    <property type="molecule type" value="Genomic_DNA"/>
</dbReference>
<comment type="caution">
    <text evidence="2">The sequence shown here is derived from an EMBL/GenBank/DDBJ whole genome shotgun (WGS) entry which is preliminary data.</text>
</comment>
<name>A0ABP7N596_9BACT</name>
<reference evidence="3" key="1">
    <citation type="journal article" date="2019" name="Int. J. Syst. Evol. Microbiol.">
        <title>The Global Catalogue of Microorganisms (GCM) 10K type strain sequencing project: providing services to taxonomists for standard genome sequencing and annotation.</title>
        <authorList>
            <consortium name="The Broad Institute Genomics Platform"/>
            <consortium name="The Broad Institute Genome Sequencing Center for Infectious Disease"/>
            <person name="Wu L."/>
            <person name="Ma J."/>
        </authorList>
    </citation>
    <scope>NUCLEOTIDE SEQUENCE [LARGE SCALE GENOMIC DNA]</scope>
    <source>
        <strain evidence="3">JCM 17214</strain>
    </source>
</reference>